<keyword evidence="7" id="KW-0238">DNA-binding</keyword>
<dbReference type="GO" id="GO:0045740">
    <property type="term" value="P:positive regulation of DNA replication"/>
    <property type="evidence" value="ECO:0007669"/>
    <property type="project" value="TreeGrafter"/>
</dbReference>
<dbReference type="GO" id="GO:1990879">
    <property type="term" value="C:CST complex"/>
    <property type="evidence" value="ECO:0007669"/>
    <property type="project" value="TreeGrafter"/>
</dbReference>
<protein>
    <recommendedName>
        <fullName evidence="4">CST complex subunit CTC1</fullName>
    </recommendedName>
</protein>
<gene>
    <name evidence="9" type="ORF">OFUS_LOCUS21543</name>
</gene>
<evidence type="ECO:0000256" key="3">
    <source>
        <dbReference type="ARBA" id="ARBA00006332"/>
    </source>
</evidence>
<evidence type="ECO:0000256" key="6">
    <source>
        <dbReference type="ARBA" id="ARBA00022895"/>
    </source>
</evidence>
<sequence length="1113" mass="126223">MAEGKQTTVECIDIKDARTALYNKELLHLSTVNVRGTVDVLSTVIRVKSDDCFLIKLTQESKGSQIFVLFKEKKHLKWHNFLEPLSSYVFINLKPTTLYKGSSSEKKVYVPWSKFKIHRENDCLSTSLDLQSWCEKHCGMQEHDGQLDLDVLASDTPDSFSEDSQKMYSYEGTISSCSLEHHGIYDLDNKIRLYSWMIERPCGMALGAKITVFNCHHRGSSKAPKIQLHCCLQSCIKVHISSSSSSRKRHIDDSISKQKDSLCINLALQYNFTFPAFQTAVEIFESLKKKFHPKYKWIRIDAILRKVLKITSMGDCMNDENPPIRNRILEFIQHDCIFQKTMNMSETSKLACLSDIVTSEHIIDSMRLVENDGTYWSAHKSDYGKQPWPLVGILAVSTKSGRIQLVDQTGSIDCIIAPNDPPKDSDDTPHECHKSCDVSVKCPYCHIKSLGTVIIVEEYNLVRETFQHKSPGHQDPAMQQDLSYKHVQFSMKNVTPLLSFKNDEMEAPLFNKKSKSDFAAESSGREALQKRGDSRTELVSQIFCLVSKDYLTLKTRGSPSPQLSFYINVILVGQPITSTGDHDPHLQVEEETFEGQAGVKHDNSGKSGLKSHINKEQLHVKGLHQSQYGVHRGQGQSQLKGQTKTTVQHNTRVMSILLSGDYVQWYHLLQHGCFYKLVMQRRTHQQYFKEPVSDPSLRTAMRACKTKPCVTLPPGVTLGCVSTCPCWTTIVGCNSAEDTCPEDCLVQQSLHGCDNKDVDPQVVALYKNSQCIHTVKDINTGKSKDILNFEGIVLSRSFVDANNTYNLSKQNITLNNQLNVSVPGNKCLRLLIKDLISSEEIMIYAKLENGSYPLGLLRGARVQFFNIERRVSKSGRAYCNFIVTSSFKIICTSPTEVVPILQQTDWSNAPYKKLNQLLDPSESYKVFQNICNVQQVLKIHLRTACNKCANVHKNGRCTYAPCYSGEQPKFKGRASVIVEDGTNTVILYVNDDLIRNLLGLKEQLWIELKQHIMDKGEYVYDREEEFTRSALGRLCNSPLVKRKLVFMCKPYSGFHGDMSDKQKCGGIHNKEITEFNKKITEGIETRNLPLIHLYCQDIKEVDFHSWGQNLLEV</sequence>
<name>A0A8J1XVD8_OWEFU</name>
<accession>A0A8J1XVD8</accession>
<dbReference type="PANTHER" id="PTHR14865:SF2">
    <property type="entry name" value="CST COMPLEX SUBUNIT CTC1"/>
    <property type="match status" value="1"/>
</dbReference>
<dbReference type="GO" id="GO:0003697">
    <property type="term" value="F:single-stranded DNA binding"/>
    <property type="evidence" value="ECO:0007669"/>
    <property type="project" value="InterPro"/>
</dbReference>
<dbReference type="GO" id="GO:0042162">
    <property type="term" value="F:telomeric DNA binding"/>
    <property type="evidence" value="ECO:0007669"/>
    <property type="project" value="TreeGrafter"/>
</dbReference>
<evidence type="ECO:0000256" key="1">
    <source>
        <dbReference type="ARBA" id="ARBA00004123"/>
    </source>
</evidence>
<dbReference type="Proteomes" id="UP000749559">
    <property type="component" value="Unassembled WGS sequence"/>
</dbReference>
<evidence type="ECO:0000256" key="8">
    <source>
        <dbReference type="ARBA" id="ARBA00023242"/>
    </source>
</evidence>
<dbReference type="InterPro" id="IPR029156">
    <property type="entry name" value="CTC1"/>
</dbReference>
<comment type="caution">
    <text evidence="9">The sequence shown here is derived from an EMBL/GenBank/DDBJ whole genome shotgun (WGS) entry which is preliminary data.</text>
</comment>
<comment type="subcellular location">
    <subcellularLocation>
        <location evidence="2">Chromosome</location>
        <location evidence="2">Telomere</location>
    </subcellularLocation>
    <subcellularLocation>
        <location evidence="1">Nucleus</location>
    </subcellularLocation>
</comment>
<evidence type="ECO:0000256" key="4">
    <source>
        <dbReference type="ARBA" id="ARBA00016175"/>
    </source>
</evidence>
<dbReference type="GO" id="GO:0010833">
    <property type="term" value="P:telomere maintenance via telomere lengthening"/>
    <property type="evidence" value="ECO:0007669"/>
    <property type="project" value="TreeGrafter"/>
</dbReference>
<proteinExistence type="inferred from homology"/>
<keyword evidence="8" id="KW-0539">Nucleus</keyword>
<evidence type="ECO:0000313" key="9">
    <source>
        <dbReference type="EMBL" id="CAH1797214.1"/>
    </source>
</evidence>
<evidence type="ECO:0000256" key="2">
    <source>
        <dbReference type="ARBA" id="ARBA00004574"/>
    </source>
</evidence>
<reference evidence="9" key="1">
    <citation type="submission" date="2022-03" db="EMBL/GenBank/DDBJ databases">
        <authorList>
            <person name="Martin C."/>
        </authorList>
    </citation>
    <scope>NUCLEOTIDE SEQUENCE</scope>
</reference>
<evidence type="ECO:0000256" key="5">
    <source>
        <dbReference type="ARBA" id="ARBA00022454"/>
    </source>
</evidence>
<comment type="similarity">
    <text evidence="3">Belongs to the CTC1 family.</text>
</comment>
<evidence type="ECO:0000313" key="10">
    <source>
        <dbReference type="Proteomes" id="UP000749559"/>
    </source>
</evidence>
<keyword evidence="10" id="KW-1185">Reference proteome</keyword>
<dbReference type="InterPro" id="IPR042617">
    <property type="entry name" value="CTC1-like"/>
</dbReference>
<dbReference type="Pfam" id="PF15489">
    <property type="entry name" value="CTC1"/>
    <property type="match status" value="2"/>
</dbReference>
<organism evidence="9 10">
    <name type="scientific">Owenia fusiformis</name>
    <name type="common">Polychaete worm</name>
    <dbReference type="NCBI Taxonomy" id="6347"/>
    <lineage>
        <taxon>Eukaryota</taxon>
        <taxon>Metazoa</taxon>
        <taxon>Spiralia</taxon>
        <taxon>Lophotrochozoa</taxon>
        <taxon>Annelida</taxon>
        <taxon>Polychaeta</taxon>
        <taxon>Sedentaria</taxon>
        <taxon>Canalipalpata</taxon>
        <taxon>Sabellida</taxon>
        <taxon>Oweniida</taxon>
        <taxon>Oweniidae</taxon>
        <taxon>Owenia</taxon>
    </lineage>
</organism>
<dbReference type="OrthoDB" id="6161998at2759"/>
<keyword evidence="5" id="KW-0158">Chromosome</keyword>
<keyword evidence="6" id="KW-0779">Telomere</keyword>
<dbReference type="EMBL" id="CAIIXF020000010">
    <property type="protein sequence ID" value="CAH1797214.1"/>
    <property type="molecule type" value="Genomic_DNA"/>
</dbReference>
<dbReference type="AlphaFoldDB" id="A0A8J1XVD8"/>
<dbReference type="PANTHER" id="PTHR14865">
    <property type="entry name" value="CST COMPLEX SUBUNIT CTC1"/>
    <property type="match status" value="1"/>
</dbReference>
<evidence type="ECO:0000256" key="7">
    <source>
        <dbReference type="ARBA" id="ARBA00023125"/>
    </source>
</evidence>